<keyword evidence="3" id="KW-0853">WD repeat</keyword>
<keyword evidence="2" id="KW-0963">Cytoplasm</keyword>
<dbReference type="InParanoid" id="A0A5N4ATU9"/>
<dbReference type="Proteomes" id="UP000327044">
    <property type="component" value="Unassembled WGS sequence"/>
</dbReference>
<dbReference type="GO" id="GO:0060294">
    <property type="term" value="P:cilium movement involved in cell motility"/>
    <property type="evidence" value="ECO:0007669"/>
    <property type="project" value="TreeGrafter"/>
</dbReference>
<evidence type="ECO:0008006" key="7">
    <source>
        <dbReference type="Google" id="ProtNLM"/>
    </source>
</evidence>
<dbReference type="PANTHER" id="PTHR12442:SF5">
    <property type="entry name" value="DYNEIN AXONEMAL INTERMEDIATE CHAIN 3"/>
    <property type="match status" value="1"/>
</dbReference>
<comment type="caution">
    <text evidence="5">The sequence shown here is derived from an EMBL/GenBank/DDBJ whole genome shotgun (WGS) entry which is preliminary data.</text>
</comment>
<evidence type="ECO:0000256" key="3">
    <source>
        <dbReference type="ARBA" id="ARBA00022574"/>
    </source>
</evidence>
<comment type="subcellular location">
    <subcellularLocation>
        <location evidence="1">Cytoplasm</location>
    </subcellularLocation>
</comment>
<dbReference type="GO" id="GO:0036156">
    <property type="term" value="C:inner dynein arm"/>
    <property type="evidence" value="ECO:0007669"/>
    <property type="project" value="TreeGrafter"/>
</dbReference>
<dbReference type="Gene3D" id="2.130.10.10">
    <property type="entry name" value="YVTN repeat-like/Quinoprotein amine dehydrogenase"/>
    <property type="match status" value="1"/>
</dbReference>
<protein>
    <recommendedName>
        <fullName evidence="7">WD repeat-containing protein 63</fullName>
    </recommendedName>
</protein>
<evidence type="ECO:0000313" key="5">
    <source>
        <dbReference type="EMBL" id="KAB0800736.1"/>
    </source>
</evidence>
<dbReference type="InterPro" id="IPR015943">
    <property type="entry name" value="WD40/YVTN_repeat-like_dom_sf"/>
</dbReference>
<dbReference type="FunCoup" id="A0A5N4ATU9">
    <property type="interactions" value="19"/>
</dbReference>
<dbReference type="PANTHER" id="PTHR12442">
    <property type="entry name" value="DYNEIN INTERMEDIATE CHAIN"/>
    <property type="match status" value="1"/>
</dbReference>
<sequence length="1038" mass="120033">MAEQSLFDMHQYYPETEEQAKIHKRRKVKKQKKETREPVRLDSLNIDGVVKIVMSSHTQLAIQCVVGSDVTAQNAWKYVSRDLLHDYIEQQDGLNTKQFENLKLKIKAFPNPNVLVAYIPSDEDCDEFCITLTLEAEKEVLAHIDAICKDQEEKLNNAINKSIQKWKSRGSEIEVDFQVPKDNRPLLEVEVETAYPIISAKCRFKLRLVEEARDGYVSVVVGRTVSENVVKRRIDECIQAIPAVRSSEAQTVCTYPKNIWTQYDFNAGEVKNLTKAFVRNISHFVDDKLDLFEDMVYLNSSVNLYTSDYSDLVKNVKCVQKRAKKTFAEYTSFFHYEVCKGRTIVDLDWHPMWTGIFVAAYSSRALTSYSKGKPSLDEVDEATFRVAPVLLWSFNDNLSPKLYLEVTREVSALSFCPFHEHLLVGGCINGQLIIWDLTGKLELIESEEILTTKQEGYRKLMHSLIPWMKNISNMKIVRPVVTSNLAYSHSAPVTSIKWISPYREITKSGQLKHIPVEEKRTSLQFISSSQDGTVLAWDLNLHSAEKCAPQVSKRKHTRLKNRPAGLVKNVSPYSVLNRIFKPTFKINVFAPDSTRNLPLAALHLRDLPCHYVEKYPDPHRQFDVTQRLYYEPVLSVSQEPLANQLQFGSMEGDFLTVSWEGFSFNTGEAVNKELGRIEHISKFHDGPIVSLYRSPLYPELILTVGGKIFALWILKFLKEPVFWRTSTHRYTYGLWNTGLPSAFRLTRCDGCVEIWYLKVRSDRYHQEFRVSGGNLGGTFTHPFDLQQSVDAISDYNGSLRLFITTRVISSEMEDERKALVQLCEREVDRKLKIKKWQEDWAVRNAELIKFKKEQISSSQQKKEDVHHKPGLKETEQKHQLEEVKVNVDKWRIKEEKRMQAVLMEKKALDISLLEKQREPLLKILQDKNDKIIKMKDRQHNANDIFNQTVAKVFSDAVEKTAISNIQEDIVTDDVSKDIYQNYLEIEKVNTDIVNKNKYTKPFDWFAMCNAGKERRRALDAHYGSSNHKLRRLRERSGT</sequence>
<dbReference type="InterPro" id="IPR050687">
    <property type="entry name" value="Dynein_IC"/>
</dbReference>
<gene>
    <name evidence="5" type="ORF">PPYR_06475</name>
</gene>
<evidence type="ECO:0000256" key="1">
    <source>
        <dbReference type="ARBA" id="ARBA00004496"/>
    </source>
</evidence>
<organism evidence="5 6">
    <name type="scientific">Photinus pyralis</name>
    <name type="common">Common eastern firefly</name>
    <name type="synonym">Lampyris pyralis</name>
    <dbReference type="NCBI Taxonomy" id="7054"/>
    <lineage>
        <taxon>Eukaryota</taxon>
        <taxon>Metazoa</taxon>
        <taxon>Ecdysozoa</taxon>
        <taxon>Arthropoda</taxon>
        <taxon>Hexapoda</taxon>
        <taxon>Insecta</taxon>
        <taxon>Pterygota</taxon>
        <taxon>Neoptera</taxon>
        <taxon>Endopterygota</taxon>
        <taxon>Coleoptera</taxon>
        <taxon>Polyphaga</taxon>
        <taxon>Elateriformia</taxon>
        <taxon>Elateroidea</taxon>
        <taxon>Lampyridae</taxon>
        <taxon>Lampyrinae</taxon>
        <taxon>Photinus</taxon>
    </lineage>
</organism>
<dbReference type="GO" id="GO:0036159">
    <property type="term" value="P:inner dynein arm assembly"/>
    <property type="evidence" value="ECO:0007669"/>
    <property type="project" value="TreeGrafter"/>
</dbReference>
<dbReference type="SUPFAM" id="SSF50978">
    <property type="entry name" value="WD40 repeat-like"/>
    <property type="match status" value="1"/>
</dbReference>
<dbReference type="AlphaFoldDB" id="A0A5N4ATU9"/>
<evidence type="ECO:0000256" key="2">
    <source>
        <dbReference type="ARBA" id="ARBA00022490"/>
    </source>
</evidence>
<proteinExistence type="predicted"/>
<dbReference type="EMBL" id="VVIM01000004">
    <property type="protein sequence ID" value="KAB0800736.1"/>
    <property type="molecule type" value="Genomic_DNA"/>
</dbReference>
<dbReference type="OrthoDB" id="6619788at2759"/>
<dbReference type="InterPro" id="IPR001680">
    <property type="entry name" value="WD40_rpt"/>
</dbReference>
<evidence type="ECO:0000256" key="4">
    <source>
        <dbReference type="ARBA" id="ARBA00022737"/>
    </source>
</evidence>
<keyword evidence="6" id="KW-1185">Reference proteome</keyword>
<accession>A0A5N4ATU9</accession>
<reference evidence="5 6" key="1">
    <citation type="journal article" date="2018" name="Elife">
        <title>Firefly genomes illuminate parallel origins of bioluminescence in beetles.</title>
        <authorList>
            <person name="Fallon T.R."/>
            <person name="Lower S.E."/>
            <person name="Chang C.H."/>
            <person name="Bessho-Uehara M."/>
            <person name="Martin G.J."/>
            <person name="Bewick A.J."/>
            <person name="Behringer M."/>
            <person name="Debat H.J."/>
            <person name="Wong I."/>
            <person name="Day J.C."/>
            <person name="Suvorov A."/>
            <person name="Silva C.J."/>
            <person name="Stanger-Hall K.F."/>
            <person name="Hall D.W."/>
            <person name="Schmitz R.J."/>
            <person name="Nelson D.R."/>
            <person name="Lewis S.M."/>
            <person name="Shigenobu S."/>
            <person name="Bybee S.M."/>
            <person name="Larracuente A.M."/>
            <person name="Oba Y."/>
            <person name="Weng J.K."/>
        </authorList>
    </citation>
    <scope>NUCLEOTIDE SEQUENCE [LARGE SCALE GENOMIC DNA]</scope>
    <source>
        <strain evidence="5">1611_PpyrPB1</strain>
        <tissue evidence="5">Whole body</tissue>
    </source>
</reference>
<name>A0A5N4ATU9_PHOPY</name>
<keyword evidence="4" id="KW-0677">Repeat</keyword>
<dbReference type="SMART" id="SM00320">
    <property type="entry name" value="WD40"/>
    <property type="match status" value="2"/>
</dbReference>
<dbReference type="InterPro" id="IPR036322">
    <property type="entry name" value="WD40_repeat_dom_sf"/>
</dbReference>
<dbReference type="GO" id="GO:0045504">
    <property type="term" value="F:dynein heavy chain binding"/>
    <property type="evidence" value="ECO:0007669"/>
    <property type="project" value="TreeGrafter"/>
</dbReference>
<dbReference type="GO" id="GO:0045503">
    <property type="term" value="F:dynein light chain binding"/>
    <property type="evidence" value="ECO:0007669"/>
    <property type="project" value="TreeGrafter"/>
</dbReference>
<evidence type="ECO:0000313" key="6">
    <source>
        <dbReference type="Proteomes" id="UP000327044"/>
    </source>
</evidence>